<accession>A0A3P3DYD7</accession>
<dbReference type="SUPFAM" id="SSF55729">
    <property type="entry name" value="Acyl-CoA N-acyltransferases (Nat)"/>
    <property type="match status" value="1"/>
</dbReference>
<dbReference type="AlphaFoldDB" id="A0A3P3DYD7"/>
<evidence type="ECO:0000256" key="1">
    <source>
        <dbReference type="ARBA" id="ARBA00022679"/>
    </source>
</evidence>
<evidence type="ECO:0000259" key="3">
    <source>
        <dbReference type="PROSITE" id="PS51186"/>
    </source>
</evidence>
<dbReference type="InterPro" id="IPR000182">
    <property type="entry name" value="GNAT_dom"/>
</dbReference>
<organism evidence="4 5">
    <name type="scientific">Falsigemmobacter faecalis</name>
    <dbReference type="NCBI Taxonomy" id="2488730"/>
    <lineage>
        <taxon>Bacteria</taxon>
        <taxon>Pseudomonadati</taxon>
        <taxon>Pseudomonadota</taxon>
        <taxon>Alphaproteobacteria</taxon>
        <taxon>Rhodobacterales</taxon>
        <taxon>Paracoccaceae</taxon>
        <taxon>Falsigemmobacter</taxon>
    </lineage>
</organism>
<dbReference type="EMBL" id="RRAZ01000001">
    <property type="protein sequence ID" value="RRH78452.1"/>
    <property type="molecule type" value="Genomic_DNA"/>
</dbReference>
<dbReference type="Gene3D" id="3.40.630.30">
    <property type="match status" value="1"/>
</dbReference>
<sequence>MRSARPAERRGARMGHLRLIRMCSALPALPPPHGICKSRLILHSEEGNGPQRQSPVNQDIRILPLHFLADGARDQAAALYWQAFQGKLGRLLGRGDRALPVIRAALDPGHALAAVTAGGTLVGVAGFRSAAGSFVSLSPELLRRFYGPAGSSWRLGALRLLGVDTDNERFLIDGLSVSPAFRSQGIGRALLEELASLARAEGYRAMRLDVAESNPRARALYERCGFRVVQKQRMPFAAPVFGVWSCNIMERRLSPSAP</sequence>
<keyword evidence="5" id="KW-1185">Reference proteome</keyword>
<reference evidence="4 5" key="1">
    <citation type="submission" date="2018-11" db="EMBL/GenBank/DDBJ databases">
        <title>Gemmobacter sp. nov., YIM 102744-1 draft genome.</title>
        <authorList>
            <person name="Li G."/>
            <person name="Jiang Y."/>
        </authorList>
    </citation>
    <scope>NUCLEOTIDE SEQUENCE [LARGE SCALE GENOMIC DNA]</scope>
    <source>
        <strain evidence="4 5">YIM 102744-1</strain>
    </source>
</reference>
<evidence type="ECO:0000313" key="4">
    <source>
        <dbReference type="EMBL" id="RRH78452.1"/>
    </source>
</evidence>
<proteinExistence type="predicted"/>
<name>A0A3P3DYD7_9RHOB</name>
<gene>
    <name evidence="4" type="ORF">EG244_00410</name>
</gene>
<evidence type="ECO:0000256" key="2">
    <source>
        <dbReference type="ARBA" id="ARBA00023315"/>
    </source>
</evidence>
<dbReference type="GO" id="GO:0016747">
    <property type="term" value="F:acyltransferase activity, transferring groups other than amino-acyl groups"/>
    <property type="evidence" value="ECO:0007669"/>
    <property type="project" value="InterPro"/>
</dbReference>
<keyword evidence="2" id="KW-0012">Acyltransferase</keyword>
<dbReference type="CDD" id="cd04301">
    <property type="entry name" value="NAT_SF"/>
    <property type="match status" value="1"/>
</dbReference>
<protein>
    <submittedName>
        <fullName evidence="4">GNAT family N-acetyltransferase</fullName>
    </submittedName>
</protein>
<dbReference type="PANTHER" id="PTHR43420:SF47">
    <property type="entry name" value="N-ACETYLTRANSFERASE DOMAIN-CONTAINING PROTEIN"/>
    <property type="match status" value="1"/>
</dbReference>
<dbReference type="InterPro" id="IPR050680">
    <property type="entry name" value="YpeA/RimI_acetyltransf"/>
</dbReference>
<dbReference type="Pfam" id="PF00583">
    <property type="entry name" value="Acetyltransf_1"/>
    <property type="match status" value="1"/>
</dbReference>
<dbReference type="Proteomes" id="UP000282125">
    <property type="component" value="Unassembled WGS sequence"/>
</dbReference>
<dbReference type="PANTHER" id="PTHR43420">
    <property type="entry name" value="ACETYLTRANSFERASE"/>
    <property type="match status" value="1"/>
</dbReference>
<dbReference type="PROSITE" id="PS51186">
    <property type="entry name" value="GNAT"/>
    <property type="match status" value="1"/>
</dbReference>
<comment type="caution">
    <text evidence="4">The sequence shown here is derived from an EMBL/GenBank/DDBJ whole genome shotgun (WGS) entry which is preliminary data.</text>
</comment>
<keyword evidence="1 4" id="KW-0808">Transferase</keyword>
<evidence type="ECO:0000313" key="5">
    <source>
        <dbReference type="Proteomes" id="UP000282125"/>
    </source>
</evidence>
<dbReference type="InterPro" id="IPR016181">
    <property type="entry name" value="Acyl_CoA_acyltransferase"/>
</dbReference>
<feature type="domain" description="N-acetyltransferase" evidence="3">
    <location>
        <begin position="60"/>
        <end position="254"/>
    </location>
</feature>